<dbReference type="InterPro" id="IPR012296">
    <property type="entry name" value="Nuclease_put_TT1808"/>
</dbReference>
<dbReference type="Gene3D" id="3.90.1570.10">
    <property type="entry name" value="tt1808, chain A"/>
    <property type="match status" value="1"/>
</dbReference>
<keyword evidence="2" id="KW-0540">Nuclease</keyword>
<evidence type="ECO:0000313" key="3">
    <source>
        <dbReference type="Proteomes" id="UP001374803"/>
    </source>
</evidence>
<feature type="domain" description="Putative restriction endonuclease" evidence="1">
    <location>
        <begin position="12"/>
        <end position="172"/>
    </location>
</feature>
<evidence type="ECO:0000259" key="1">
    <source>
        <dbReference type="Pfam" id="PF05685"/>
    </source>
</evidence>
<dbReference type="SUPFAM" id="SSF52980">
    <property type="entry name" value="Restriction endonuclease-like"/>
    <property type="match status" value="1"/>
</dbReference>
<dbReference type="EMBL" id="CP089983">
    <property type="protein sequence ID" value="WXB07845.1"/>
    <property type="molecule type" value="Genomic_DNA"/>
</dbReference>
<dbReference type="CDD" id="cd06260">
    <property type="entry name" value="DUF820-like"/>
    <property type="match status" value="1"/>
</dbReference>
<dbReference type="PANTHER" id="PTHR34107:SF4">
    <property type="entry name" value="SLL1222 PROTEIN"/>
    <property type="match status" value="1"/>
</dbReference>
<keyword evidence="2" id="KW-0255">Endonuclease</keyword>
<dbReference type="InterPro" id="IPR011335">
    <property type="entry name" value="Restrct_endonuc-II-like"/>
</dbReference>
<proteinExistence type="predicted"/>
<dbReference type="PANTHER" id="PTHR34107">
    <property type="entry name" value="SLL0198 PROTEIN-RELATED"/>
    <property type="match status" value="1"/>
</dbReference>
<dbReference type="Pfam" id="PF05685">
    <property type="entry name" value="Uma2"/>
    <property type="match status" value="1"/>
</dbReference>
<dbReference type="Proteomes" id="UP001374803">
    <property type="component" value="Chromosome"/>
</dbReference>
<protein>
    <submittedName>
        <fullName evidence="2">Uma2 family endonuclease</fullName>
    </submittedName>
</protein>
<organism evidence="2 3">
    <name type="scientific">Pendulispora rubella</name>
    <dbReference type="NCBI Taxonomy" id="2741070"/>
    <lineage>
        <taxon>Bacteria</taxon>
        <taxon>Pseudomonadati</taxon>
        <taxon>Myxococcota</taxon>
        <taxon>Myxococcia</taxon>
        <taxon>Myxococcales</taxon>
        <taxon>Sorangiineae</taxon>
        <taxon>Pendulisporaceae</taxon>
        <taxon>Pendulispora</taxon>
    </lineage>
</organism>
<keyword evidence="3" id="KW-1185">Reference proteome</keyword>
<dbReference type="InterPro" id="IPR008538">
    <property type="entry name" value="Uma2"/>
</dbReference>
<evidence type="ECO:0000313" key="2">
    <source>
        <dbReference type="EMBL" id="WXB07845.1"/>
    </source>
</evidence>
<dbReference type="GO" id="GO:0004519">
    <property type="term" value="F:endonuclease activity"/>
    <property type="evidence" value="ECO:0007669"/>
    <property type="project" value="UniProtKB-KW"/>
</dbReference>
<name>A0ABZ2LF93_9BACT</name>
<sequence>MDPARKVPTLADLDALPPDIKGEIIEGVLYTMTRPRAQHQHTTLAVGSELRGPFDGGRGGPGGWWILTEPGIELPNTPEVSPDVAGWRRERLPVLPKDTAINVVPDWVCEILSPTTRRHDVLIKKPYYARVGVNYHWLIDLEARTLTAYRLESSRWVELGVWGDETEARIEPFDAIPINVGSWWL</sequence>
<keyword evidence="2" id="KW-0378">Hydrolase</keyword>
<accession>A0ABZ2LF93</accession>
<reference evidence="2" key="1">
    <citation type="submission" date="2021-12" db="EMBL/GenBank/DDBJ databases">
        <title>Discovery of the Pendulisporaceae a myxobacterial family with distinct sporulation behavior and unique specialized metabolism.</title>
        <authorList>
            <person name="Garcia R."/>
            <person name="Popoff A."/>
            <person name="Bader C.D."/>
            <person name="Loehr J."/>
            <person name="Walesch S."/>
            <person name="Walt C."/>
            <person name="Boldt J."/>
            <person name="Bunk B."/>
            <person name="Haeckl F.J.F.P.J."/>
            <person name="Gunesch A.P."/>
            <person name="Birkelbach J."/>
            <person name="Nuebel U."/>
            <person name="Pietschmann T."/>
            <person name="Bach T."/>
            <person name="Mueller R."/>
        </authorList>
    </citation>
    <scope>NUCLEOTIDE SEQUENCE</scope>
    <source>
        <strain evidence="2">MSr11367</strain>
    </source>
</reference>
<dbReference type="RefSeq" id="WP_394837513.1">
    <property type="nucleotide sequence ID" value="NZ_CP089929.1"/>
</dbReference>
<gene>
    <name evidence="2" type="ORF">LVJ94_11455</name>
</gene>